<proteinExistence type="predicted"/>
<organism evidence="3 4">
    <name type="scientific">Centaurea solstitialis</name>
    <name type="common">yellow star-thistle</name>
    <dbReference type="NCBI Taxonomy" id="347529"/>
    <lineage>
        <taxon>Eukaryota</taxon>
        <taxon>Viridiplantae</taxon>
        <taxon>Streptophyta</taxon>
        <taxon>Embryophyta</taxon>
        <taxon>Tracheophyta</taxon>
        <taxon>Spermatophyta</taxon>
        <taxon>Magnoliopsida</taxon>
        <taxon>eudicotyledons</taxon>
        <taxon>Gunneridae</taxon>
        <taxon>Pentapetalae</taxon>
        <taxon>asterids</taxon>
        <taxon>campanulids</taxon>
        <taxon>Asterales</taxon>
        <taxon>Asteraceae</taxon>
        <taxon>Carduoideae</taxon>
        <taxon>Cardueae</taxon>
        <taxon>Centaureinae</taxon>
        <taxon>Centaurea</taxon>
    </lineage>
</organism>
<evidence type="ECO:0000313" key="4">
    <source>
        <dbReference type="Proteomes" id="UP001172457"/>
    </source>
</evidence>
<reference evidence="3" key="1">
    <citation type="submission" date="2023-03" db="EMBL/GenBank/DDBJ databases">
        <title>Chromosome-scale reference genome and RAD-based genetic map of yellow starthistle (Centaurea solstitialis) reveal putative structural variation and QTLs associated with invader traits.</title>
        <authorList>
            <person name="Reatini B."/>
            <person name="Cang F.A."/>
            <person name="Jiang Q."/>
            <person name="Mckibben M.T.W."/>
            <person name="Barker M.S."/>
            <person name="Rieseberg L.H."/>
            <person name="Dlugosch K.M."/>
        </authorList>
    </citation>
    <scope>NUCLEOTIDE SEQUENCE</scope>
    <source>
        <strain evidence="3">CAN-66</strain>
        <tissue evidence="3">Leaf</tissue>
    </source>
</reference>
<dbReference type="AlphaFoldDB" id="A0AA38SUB4"/>
<dbReference type="InterPro" id="IPR057135">
    <property type="entry name" value="At4g27190-like_LRR"/>
</dbReference>
<dbReference type="Pfam" id="PF23247">
    <property type="entry name" value="LRR_RPS2"/>
    <property type="match status" value="1"/>
</dbReference>
<evidence type="ECO:0000313" key="3">
    <source>
        <dbReference type="EMBL" id="KAJ9542071.1"/>
    </source>
</evidence>
<dbReference type="Gene3D" id="3.80.10.10">
    <property type="entry name" value="Ribonuclease Inhibitor"/>
    <property type="match status" value="1"/>
</dbReference>
<dbReference type="SUPFAM" id="SSF52047">
    <property type="entry name" value="RNI-like"/>
    <property type="match status" value="1"/>
</dbReference>
<dbReference type="PANTHER" id="PTHR33463:SF134">
    <property type="entry name" value="LEUCINE-RICH REPEAT DOMAIN, L DOMAIN-LIKE PROTEIN-RELATED"/>
    <property type="match status" value="1"/>
</dbReference>
<evidence type="ECO:0000259" key="2">
    <source>
        <dbReference type="Pfam" id="PF23247"/>
    </source>
</evidence>
<keyword evidence="1" id="KW-0611">Plant defense</keyword>
<keyword evidence="4" id="KW-1185">Reference proteome</keyword>
<dbReference type="PANTHER" id="PTHR33463">
    <property type="entry name" value="NB-ARC DOMAIN-CONTAINING PROTEIN-RELATED"/>
    <property type="match status" value="1"/>
</dbReference>
<protein>
    <recommendedName>
        <fullName evidence="2">Disease resistance protein At4g27190-like leucine-rich repeats domain-containing protein</fullName>
    </recommendedName>
</protein>
<name>A0AA38SUB4_9ASTR</name>
<dbReference type="InterPro" id="IPR050905">
    <property type="entry name" value="Plant_NBS-LRR"/>
</dbReference>
<dbReference type="Proteomes" id="UP001172457">
    <property type="component" value="Chromosome 7"/>
</dbReference>
<comment type="caution">
    <text evidence="3">The sequence shown here is derived from an EMBL/GenBank/DDBJ whole genome shotgun (WGS) entry which is preliminary data.</text>
</comment>
<feature type="domain" description="Disease resistance protein At4g27190-like leucine-rich repeats" evidence="2">
    <location>
        <begin position="14"/>
        <end position="150"/>
    </location>
</feature>
<accession>A0AA38SUB4</accession>
<evidence type="ECO:0000256" key="1">
    <source>
        <dbReference type="ARBA" id="ARBA00022821"/>
    </source>
</evidence>
<gene>
    <name evidence="3" type="ORF">OSB04_028577</name>
</gene>
<dbReference type="InterPro" id="IPR032675">
    <property type="entry name" value="LRR_dom_sf"/>
</dbReference>
<sequence>MRILANTNSCATISDKTPWSIHNMIEMVLDCYLDVENIVPSNMLVRLQKLEKLYITCCPVEKVFEVEALEGTNSNELQYVVVEIPNLREVELRYLQDLKYIWKNNPWTVLEFPNFTKLSINDCLSMEHVFTSSMVGSLLQLQELDISKCRRMEVIVKEAKVVVEEEGEGECDDDKVDEIIMLPQLKSLKLKHLPSLKGFYLGNEAFSCSSLDTLEIISCPTMSVFTKGDLATPELRLIDTSLGRFELVREEDLNSFITTKTSTCM</sequence>
<dbReference type="EMBL" id="JARYMX010000007">
    <property type="protein sequence ID" value="KAJ9542071.1"/>
    <property type="molecule type" value="Genomic_DNA"/>
</dbReference>